<organism evidence="2 3">
    <name type="scientific">Acuticoccus sediminis</name>
    <dbReference type="NCBI Taxonomy" id="2184697"/>
    <lineage>
        <taxon>Bacteria</taxon>
        <taxon>Pseudomonadati</taxon>
        <taxon>Pseudomonadota</taxon>
        <taxon>Alphaproteobacteria</taxon>
        <taxon>Hyphomicrobiales</taxon>
        <taxon>Amorphaceae</taxon>
        <taxon>Acuticoccus</taxon>
    </lineage>
</organism>
<sequence>MTIKTAILAAVIGLATVTGANAAYSAPLGAPAAQADAGITLAGYHGHGYGHKYHHRKYYKQHVYFEKHCYKKKYKVYSHHHHGYVYKFKTVCYKQPVYY</sequence>
<dbReference type="EMBL" id="QHHQ01000010">
    <property type="protein sequence ID" value="RAH96996.1"/>
    <property type="molecule type" value="Genomic_DNA"/>
</dbReference>
<evidence type="ECO:0000313" key="2">
    <source>
        <dbReference type="EMBL" id="RAH96996.1"/>
    </source>
</evidence>
<feature type="signal peptide" evidence="1">
    <location>
        <begin position="1"/>
        <end position="22"/>
    </location>
</feature>
<keyword evidence="1" id="KW-0732">Signal</keyword>
<accession>A0A8B2NL69</accession>
<evidence type="ECO:0000256" key="1">
    <source>
        <dbReference type="SAM" id="SignalP"/>
    </source>
</evidence>
<comment type="caution">
    <text evidence="2">The sequence shown here is derived from an EMBL/GenBank/DDBJ whole genome shotgun (WGS) entry which is preliminary data.</text>
</comment>
<protein>
    <submittedName>
        <fullName evidence="2">Uncharacterized protein</fullName>
    </submittedName>
</protein>
<name>A0A8B2NL69_9HYPH</name>
<keyword evidence="3" id="KW-1185">Reference proteome</keyword>
<reference evidence="2 3" key="1">
    <citation type="submission" date="2018-05" db="EMBL/GenBank/DDBJ databases">
        <title>Acuticoccus sediminis sp. nov., isolated from deep-sea sediment of Indian Ocean.</title>
        <authorList>
            <person name="Liu X."/>
            <person name="Lai Q."/>
            <person name="Du Y."/>
            <person name="Sun F."/>
            <person name="Zhang X."/>
            <person name="Wang S."/>
            <person name="Shao Z."/>
        </authorList>
    </citation>
    <scope>NUCLEOTIDE SEQUENCE [LARGE SCALE GENOMIC DNA]</scope>
    <source>
        <strain evidence="2 3">PTG4-2</strain>
    </source>
</reference>
<dbReference type="Proteomes" id="UP000249590">
    <property type="component" value="Unassembled WGS sequence"/>
</dbReference>
<dbReference type="AlphaFoldDB" id="A0A8B2NL69"/>
<feature type="chain" id="PRO_5032329373" evidence="1">
    <location>
        <begin position="23"/>
        <end position="99"/>
    </location>
</feature>
<dbReference type="RefSeq" id="WP_111352104.1">
    <property type="nucleotide sequence ID" value="NZ_JAIWKD010000010.1"/>
</dbReference>
<evidence type="ECO:0000313" key="3">
    <source>
        <dbReference type="Proteomes" id="UP000249590"/>
    </source>
</evidence>
<gene>
    <name evidence="2" type="ORF">DLJ53_30435</name>
</gene>
<proteinExistence type="predicted"/>